<organism evidence="5 6">
    <name type="scientific">Candidatus Sulfurimonas baltica</name>
    <dbReference type="NCBI Taxonomy" id="2740404"/>
    <lineage>
        <taxon>Bacteria</taxon>
        <taxon>Pseudomonadati</taxon>
        <taxon>Campylobacterota</taxon>
        <taxon>Epsilonproteobacteria</taxon>
        <taxon>Campylobacterales</taxon>
        <taxon>Sulfurimonadaceae</taxon>
        <taxon>Sulfurimonas</taxon>
    </lineage>
</organism>
<dbReference type="InterPro" id="IPR050090">
    <property type="entry name" value="Tyrosine_recombinase_XerCD"/>
</dbReference>
<dbReference type="CDD" id="cd00796">
    <property type="entry name" value="INT_Rci_Hp1_C"/>
    <property type="match status" value="1"/>
</dbReference>
<dbReference type="PROSITE" id="PS51898">
    <property type="entry name" value="TYR_RECOMBINASE"/>
    <property type="match status" value="1"/>
</dbReference>
<dbReference type="Gene3D" id="1.10.443.10">
    <property type="entry name" value="Intergrase catalytic core"/>
    <property type="match status" value="1"/>
</dbReference>
<dbReference type="EMBL" id="CP054492">
    <property type="protein sequence ID" value="QOY52472.1"/>
    <property type="molecule type" value="Genomic_DNA"/>
</dbReference>
<gene>
    <name evidence="5" type="ORF">HUE88_01890</name>
</gene>
<evidence type="ECO:0000256" key="1">
    <source>
        <dbReference type="ARBA" id="ARBA00008857"/>
    </source>
</evidence>
<dbReference type="KEGG" id="sbal:HUE88_01890"/>
<keyword evidence="2" id="KW-0238">DNA-binding</keyword>
<dbReference type="PANTHER" id="PTHR30349:SF41">
    <property type="entry name" value="INTEGRASE_RECOMBINASE PROTEIN MJ0367-RELATED"/>
    <property type="match status" value="1"/>
</dbReference>
<evidence type="ECO:0000259" key="4">
    <source>
        <dbReference type="PROSITE" id="PS51898"/>
    </source>
</evidence>
<evidence type="ECO:0000256" key="2">
    <source>
        <dbReference type="ARBA" id="ARBA00023125"/>
    </source>
</evidence>
<dbReference type="Proteomes" id="UP000593994">
    <property type="component" value="Chromosome"/>
</dbReference>
<evidence type="ECO:0000313" key="5">
    <source>
        <dbReference type="EMBL" id="QOY52472.1"/>
    </source>
</evidence>
<dbReference type="PANTHER" id="PTHR30349">
    <property type="entry name" value="PHAGE INTEGRASE-RELATED"/>
    <property type="match status" value="1"/>
</dbReference>
<dbReference type="Pfam" id="PF00589">
    <property type="entry name" value="Phage_integrase"/>
    <property type="match status" value="1"/>
</dbReference>
<dbReference type="GO" id="GO:0006310">
    <property type="term" value="P:DNA recombination"/>
    <property type="evidence" value="ECO:0007669"/>
    <property type="project" value="UniProtKB-KW"/>
</dbReference>
<keyword evidence="6" id="KW-1185">Reference proteome</keyword>
<comment type="similarity">
    <text evidence="1">Belongs to the 'phage' integrase family.</text>
</comment>
<evidence type="ECO:0000256" key="3">
    <source>
        <dbReference type="ARBA" id="ARBA00023172"/>
    </source>
</evidence>
<dbReference type="GO" id="GO:0003677">
    <property type="term" value="F:DNA binding"/>
    <property type="evidence" value="ECO:0007669"/>
    <property type="project" value="UniProtKB-KW"/>
</dbReference>
<keyword evidence="3" id="KW-0233">DNA recombination</keyword>
<accession>A0A7S7LVV1</accession>
<name>A0A7S7LVV1_9BACT</name>
<proteinExistence type="inferred from homology"/>
<dbReference type="InterPro" id="IPR011010">
    <property type="entry name" value="DNA_brk_join_enz"/>
</dbReference>
<feature type="domain" description="Tyr recombinase" evidence="4">
    <location>
        <begin position="182"/>
        <end position="372"/>
    </location>
</feature>
<dbReference type="RefSeq" id="WP_194370539.1">
    <property type="nucleotide sequence ID" value="NZ_CP054492.1"/>
</dbReference>
<dbReference type="InterPro" id="IPR010998">
    <property type="entry name" value="Integrase_recombinase_N"/>
</dbReference>
<reference evidence="5 6" key="1">
    <citation type="submission" date="2020-05" db="EMBL/GenBank/DDBJ databases">
        <title>Sulfurimonas marisnigri, sp. nov., and Sulfurimonas baltica, sp. nov., manganese oxide reducing chemolithoautotrophs of the class Epsilonproteobacteria isolated from the pelagic redoxclines of the Black and Baltic Seas and emended description of the genus Sulfurimonas.</title>
        <authorList>
            <person name="Henkel J.V."/>
            <person name="Laudan C."/>
            <person name="Werner J."/>
            <person name="Neu T."/>
            <person name="Plewe S."/>
            <person name="Sproer C."/>
            <person name="Bunk B."/>
            <person name="Schulz-Vogt H.N."/>
        </authorList>
    </citation>
    <scope>NUCLEOTIDE SEQUENCE [LARGE SCALE GENOMIC DNA]</scope>
    <source>
        <strain evidence="5 6">GD2</strain>
    </source>
</reference>
<protein>
    <submittedName>
        <fullName evidence="5">Site-specific integrase</fullName>
    </submittedName>
</protein>
<dbReference type="Gene3D" id="1.10.150.130">
    <property type="match status" value="1"/>
</dbReference>
<dbReference type="GO" id="GO:0015074">
    <property type="term" value="P:DNA integration"/>
    <property type="evidence" value="ECO:0007669"/>
    <property type="project" value="InterPro"/>
</dbReference>
<dbReference type="InterPro" id="IPR002104">
    <property type="entry name" value="Integrase_catalytic"/>
</dbReference>
<sequence>MKTQYIKSKKYTGISHRITNLDTIYYCSYKTKKGNYSRFKCGYKSAGYSEKLAYEFMQSEKQKILNDIDTHSSVKKTFTLKDAGDLYFKYLELKQTSDYRNSHLKFQNHLLNFFGAKTDLKDISNTQIHEYKIYKLQTHAPATTAMHISILSSIYNFIKREYLPNLINNARGIESTIHVDNARERYLTLDEIRNLIFVLEDNTYDNKPAIAKLLLYFVKFALSTGARASSILNIKRSNIDLKTQTVQIFDTKNKSWYTAYLNSKIFLSEDYIFIDTFLQSHYIFWNKGRKLTHRIVGYHMRPIYNEMFNEGLDIDDAKHRVCNHTLRHTFASHLAINQVPLFEIKKLMNHMDVNMTLRYMKLSEANKVSAVEGIY</sequence>
<dbReference type="InterPro" id="IPR013762">
    <property type="entry name" value="Integrase-like_cat_sf"/>
</dbReference>
<dbReference type="SUPFAM" id="SSF56349">
    <property type="entry name" value="DNA breaking-rejoining enzymes"/>
    <property type="match status" value="1"/>
</dbReference>
<dbReference type="AlphaFoldDB" id="A0A7S7LVV1"/>
<evidence type="ECO:0000313" key="6">
    <source>
        <dbReference type="Proteomes" id="UP000593994"/>
    </source>
</evidence>